<accession>A0A9N9FLY0</accession>
<comment type="caution">
    <text evidence="2">The sequence shown here is derived from an EMBL/GenBank/DDBJ whole genome shotgun (WGS) entry which is preliminary data.</text>
</comment>
<keyword evidence="3" id="KW-1185">Reference proteome</keyword>
<feature type="chain" id="PRO_5040274030" evidence="1">
    <location>
        <begin position="25"/>
        <end position="69"/>
    </location>
</feature>
<keyword evidence="1" id="KW-0732">Signal</keyword>
<feature type="signal peptide" evidence="1">
    <location>
        <begin position="1"/>
        <end position="24"/>
    </location>
</feature>
<gene>
    <name evidence="2" type="ORF">ALEPTO_LOCUS5468</name>
</gene>
<dbReference type="Proteomes" id="UP000789508">
    <property type="component" value="Unassembled WGS sequence"/>
</dbReference>
<dbReference type="AlphaFoldDB" id="A0A9N9FLY0"/>
<sequence>MNTQRFTICTLLVVLLFALNVAVSSPIVVATGQLEGTVVATCKSATDAAGNAVNALGVNPNSGSGSGSK</sequence>
<evidence type="ECO:0000313" key="2">
    <source>
        <dbReference type="EMBL" id="CAG8542256.1"/>
    </source>
</evidence>
<protein>
    <submittedName>
        <fullName evidence="2">7482_t:CDS:1</fullName>
    </submittedName>
</protein>
<organism evidence="2 3">
    <name type="scientific">Ambispora leptoticha</name>
    <dbReference type="NCBI Taxonomy" id="144679"/>
    <lineage>
        <taxon>Eukaryota</taxon>
        <taxon>Fungi</taxon>
        <taxon>Fungi incertae sedis</taxon>
        <taxon>Mucoromycota</taxon>
        <taxon>Glomeromycotina</taxon>
        <taxon>Glomeromycetes</taxon>
        <taxon>Archaeosporales</taxon>
        <taxon>Ambisporaceae</taxon>
        <taxon>Ambispora</taxon>
    </lineage>
</organism>
<reference evidence="2" key="1">
    <citation type="submission" date="2021-06" db="EMBL/GenBank/DDBJ databases">
        <authorList>
            <person name="Kallberg Y."/>
            <person name="Tangrot J."/>
            <person name="Rosling A."/>
        </authorList>
    </citation>
    <scope>NUCLEOTIDE SEQUENCE</scope>
    <source>
        <strain evidence="2">FL130A</strain>
    </source>
</reference>
<dbReference type="EMBL" id="CAJVPS010001546">
    <property type="protein sequence ID" value="CAG8542256.1"/>
    <property type="molecule type" value="Genomic_DNA"/>
</dbReference>
<evidence type="ECO:0000256" key="1">
    <source>
        <dbReference type="SAM" id="SignalP"/>
    </source>
</evidence>
<name>A0A9N9FLY0_9GLOM</name>
<proteinExistence type="predicted"/>
<evidence type="ECO:0000313" key="3">
    <source>
        <dbReference type="Proteomes" id="UP000789508"/>
    </source>
</evidence>